<evidence type="ECO:0000256" key="3">
    <source>
        <dbReference type="ARBA" id="ARBA00022989"/>
    </source>
</evidence>
<feature type="domain" description="Rhodopsin" evidence="7">
    <location>
        <begin position="25"/>
        <end position="261"/>
    </location>
</feature>
<feature type="transmembrane region" description="Helical" evidence="6">
    <location>
        <begin position="85"/>
        <end position="107"/>
    </location>
</feature>
<comment type="subcellular location">
    <subcellularLocation>
        <location evidence="1">Membrane</location>
        <topology evidence="1">Multi-pass membrane protein</topology>
    </subcellularLocation>
</comment>
<evidence type="ECO:0000256" key="5">
    <source>
        <dbReference type="ARBA" id="ARBA00038359"/>
    </source>
</evidence>
<proteinExistence type="inferred from homology"/>
<reference evidence="8 9" key="1">
    <citation type="submission" date="2023-11" db="EMBL/GenBank/DDBJ databases">
        <title>Draft genome sequence and annotation of the polyextremotolerant black yeast-like fungus Aureobasidium pullulans NRRL 62042.</title>
        <authorList>
            <person name="Dielentheis-Frenken M.R.E."/>
            <person name="Wibberg D."/>
            <person name="Blank L.M."/>
            <person name="Tiso T."/>
        </authorList>
    </citation>
    <scope>NUCLEOTIDE SEQUENCE [LARGE SCALE GENOMIC DNA]</scope>
    <source>
        <strain evidence="8 9">NRRL 62042</strain>
    </source>
</reference>
<evidence type="ECO:0000256" key="6">
    <source>
        <dbReference type="SAM" id="Phobius"/>
    </source>
</evidence>
<feature type="transmembrane region" description="Helical" evidence="6">
    <location>
        <begin position="119"/>
        <end position="146"/>
    </location>
</feature>
<evidence type="ECO:0000313" key="8">
    <source>
        <dbReference type="EMBL" id="KAK5999633.1"/>
    </source>
</evidence>
<keyword evidence="4 6" id="KW-0472">Membrane</keyword>
<comment type="caution">
    <text evidence="8">The sequence shown here is derived from an EMBL/GenBank/DDBJ whole genome shotgun (WGS) entry which is preliminary data.</text>
</comment>
<dbReference type="PANTHER" id="PTHR33048">
    <property type="entry name" value="PTH11-LIKE INTEGRAL MEMBRANE PROTEIN (AFU_ORTHOLOGUE AFUA_5G11245)"/>
    <property type="match status" value="1"/>
</dbReference>
<evidence type="ECO:0000256" key="1">
    <source>
        <dbReference type="ARBA" id="ARBA00004141"/>
    </source>
</evidence>
<protein>
    <recommendedName>
        <fullName evidence="7">Rhodopsin domain-containing protein</fullName>
    </recommendedName>
</protein>
<dbReference type="PANTHER" id="PTHR33048:SF15">
    <property type="entry name" value="INTEGRAL MEMBRANE PROTEIN"/>
    <property type="match status" value="1"/>
</dbReference>
<evidence type="ECO:0000259" key="7">
    <source>
        <dbReference type="Pfam" id="PF20684"/>
    </source>
</evidence>
<gene>
    <name evidence="8" type="ORF">QM012_005290</name>
</gene>
<name>A0ABR0T5B5_AURPU</name>
<comment type="similarity">
    <text evidence="5">Belongs to the SAT4 family.</text>
</comment>
<feature type="transmembrane region" description="Helical" evidence="6">
    <location>
        <begin position="6"/>
        <end position="29"/>
    </location>
</feature>
<dbReference type="InterPro" id="IPR049326">
    <property type="entry name" value="Rhodopsin_dom_fungi"/>
</dbReference>
<keyword evidence="9" id="KW-1185">Reference proteome</keyword>
<feature type="transmembrane region" description="Helical" evidence="6">
    <location>
        <begin position="41"/>
        <end position="65"/>
    </location>
</feature>
<dbReference type="EMBL" id="JASGXD010000022">
    <property type="protein sequence ID" value="KAK5999633.1"/>
    <property type="molecule type" value="Genomic_DNA"/>
</dbReference>
<keyword evidence="3 6" id="KW-1133">Transmembrane helix</keyword>
<accession>A0ABR0T5B5</accession>
<sequence length="346" mass="39009">MEGKQLSTFVIALVSLLVTTIVIAVRCVVRMSIRGFGLDDWSMVIGQVLFFCTCVVVMYGCNTGIGVRDIYLTSEQLVDARHSIVMFQCFYLTSLIFVKSSICFALLRIATSKSIRQFLYFIIFLSFCCGFITMVACLAICVPLSASWTGVGKCAAPYVIKYVAVYTTVSSCITDFSCSILPYIILWNLQMDKKLKFGLAAILSLGFLASAATVVRAFYFNRFLAPVDYVWGFSDLMIWSIIEDLIAITIGSVPSLKPLFVRFKWMAATSSNRRSGKRTGEYHNCESYNMHNQSKNKNQTRTITTNVAEESDSMKDLVREEGIVISQEFRHEEEYEYHDRKPVSSV</sequence>
<organism evidence="8 9">
    <name type="scientific">Aureobasidium pullulans</name>
    <name type="common">Black yeast</name>
    <name type="synonym">Pullularia pullulans</name>
    <dbReference type="NCBI Taxonomy" id="5580"/>
    <lineage>
        <taxon>Eukaryota</taxon>
        <taxon>Fungi</taxon>
        <taxon>Dikarya</taxon>
        <taxon>Ascomycota</taxon>
        <taxon>Pezizomycotina</taxon>
        <taxon>Dothideomycetes</taxon>
        <taxon>Dothideomycetidae</taxon>
        <taxon>Dothideales</taxon>
        <taxon>Saccotheciaceae</taxon>
        <taxon>Aureobasidium</taxon>
    </lineage>
</organism>
<evidence type="ECO:0000313" key="9">
    <source>
        <dbReference type="Proteomes" id="UP001341245"/>
    </source>
</evidence>
<evidence type="ECO:0000256" key="2">
    <source>
        <dbReference type="ARBA" id="ARBA00022692"/>
    </source>
</evidence>
<keyword evidence="2 6" id="KW-0812">Transmembrane</keyword>
<feature type="transmembrane region" description="Helical" evidence="6">
    <location>
        <begin position="197"/>
        <end position="218"/>
    </location>
</feature>
<dbReference type="Pfam" id="PF20684">
    <property type="entry name" value="Fung_rhodopsin"/>
    <property type="match status" value="1"/>
</dbReference>
<dbReference type="InterPro" id="IPR052337">
    <property type="entry name" value="SAT4-like"/>
</dbReference>
<dbReference type="Proteomes" id="UP001341245">
    <property type="component" value="Unassembled WGS sequence"/>
</dbReference>
<evidence type="ECO:0000256" key="4">
    <source>
        <dbReference type="ARBA" id="ARBA00023136"/>
    </source>
</evidence>
<feature type="transmembrane region" description="Helical" evidence="6">
    <location>
        <begin position="238"/>
        <end position="256"/>
    </location>
</feature>
<feature type="transmembrane region" description="Helical" evidence="6">
    <location>
        <begin position="158"/>
        <end position="185"/>
    </location>
</feature>